<organism evidence="2 3">
    <name type="scientific">Haemaphysalis longicornis</name>
    <name type="common">Bush tick</name>
    <dbReference type="NCBI Taxonomy" id="44386"/>
    <lineage>
        <taxon>Eukaryota</taxon>
        <taxon>Metazoa</taxon>
        <taxon>Ecdysozoa</taxon>
        <taxon>Arthropoda</taxon>
        <taxon>Chelicerata</taxon>
        <taxon>Arachnida</taxon>
        <taxon>Acari</taxon>
        <taxon>Parasitiformes</taxon>
        <taxon>Ixodida</taxon>
        <taxon>Ixodoidea</taxon>
        <taxon>Ixodidae</taxon>
        <taxon>Haemaphysalinae</taxon>
        <taxon>Haemaphysalis</taxon>
    </lineage>
</organism>
<evidence type="ECO:0000313" key="3">
    <source>
        <dbReference type="Proteomes" id="UP000821853"/>
    </source>
</evidence>
<accession>A0A9J6G6P6</accession>
<dbReference type="VEuPathDB" id="VectorBase:HLOH_054975"/>
<feature type="region of interest" description="Disordered" evidence="1">
    <location>
        <begin position="364"/>
        <end position="416"/>
    </location>
</feature>
<feature type="region of interest" description="Disordered" evidence="1">
    <location>
        <begin position="315"/>
        <end position="348"/>
    </location>
</feature>
<feature type="compositionally biased region" description="Polar residues" evidence="1">
    <location>
        <begin position="403"/>
        <end position="416"/>
    </location>
</feature>
<feature type="compositionally biased region" description="Basic residues" evidence="1">
    <location>
        <begin position="248"/>
        <end position="268"/>
    </location>
</feature>
<feature type="compositionally biased region" description="Basic residues" evidence="1">
    <location>
        <begin position="454"/>
        <end position="464"/>
    </location>
</feature>
<feature type="compositionally biased region" description="Basic and acidic residues" evidence="1">
    <location>
        <begin position="465"/>
        <end position="483"/>
    </location>
</feature>
<evidence type="ECO:0000256" key="1">
    <source>
        <dbReference type="SAM" id="MobiDB-lite"/>
    </source>
</evidence>
<feature type="region of interest" description="Disordered" evidence="1">
    <location>
        <begin position="222"/>
        <end position="280"/>
    </location>
</feature>
<sequence>MRGKTSEPTHKIGRPSIGRILRAYLAQPAVPKKRARARGEQSKRSHGGRHSTELLNEASSSAEGPGRGGSSRSASEEARLRTGPAAAAAPWCGRHWRVPTHGARPAARKGLRSADDVHRNGGRPQLRSTRSASALTLCAGNGSHVSHRLASQPRTHTHTHEQYCLLCRRSRGTWARGHGGVSPSYDDDAPAAPRSVPARSRQGVMTARLSVWARDAAARQPVRLLPPCRGSDDAGRRSSGTTTTTRRPPGRRRRRSKMERRRSPRQRNRTNFLSAGDQLVAHDESLGRRLGARTERRRRARITATEHYYYPSSPLLHQNVRSRNAEKDTRKEEGNARAKEKQTRQRGALLSGFHPRASLLHSRLRRHRKTNCAAAGAARLGGGTGRKRGEDSNSAGEEEESRTTPNQSACRRYEQSQQQINSTSAALRFLLLLEFCFHTGPLHRSKPFAGSKKETRRKGKRRRLRMNEPGDAKERGEEKVGRT</sequence>
<feature type="compositionally biased region" description="Low complexity" evidence="1">
    <location>
        <begin position="237"/>
        <end position="247"/>
    </location>
</feature>
<protein>
    <submittedName>
        <fullName evidence="2">Uncharacterized protein</fullName>
    </submittedName>
</protein>
<dbReference type="EMBL" id="JABSTR010000005">
    <property type="protein sequence ID" value="KAH9370377.1"/>
    <property type="molecule type" value="Genomic_DNA"/>
</dbReference>
<reference evidence="2 3" key="1">
    <citation type="journal article" date="2020" name="Cell">
        <title>Large-Scale Comparative Analyses of Tick Genomes Elucidate Their Genetic Diversity and Vector Capacities.</title>
        <authorList>
            <consortium name="Tick Genome and Microbiome Consortium (TIGMIC)"/>
            <person name="Jia N."/>
            <person name="Wang J."/>
            <person name="Shi W."/>
            <person name="Du L."/>
            <person name="Sun Y."/>
            <person name="Zhan W."/>
            <person name="Jiang J.F."/>
            <person name="Wang Q."/>
            <person name="Zhang B."/>
            <person name="Ji P."/>
            <person name="Bell-Sakyi L."/>
            <person name="Cui X.M."/>
            <person name="Yuan T.T."/>
            <person name="Jiang B.G."/>
            <person name="Yang W.F."/>
            <person name="Lam T.T."/>
            <person name="Chang Q.C."/>
            <person name="Ding S.J."/>
            <person name="Wang X.J."/>
            <person name="Zhu J.G."/>
            <person name="Ruan X.D."/>
            <person name="Zhao L."/>
            <person name="Wei J.T."/>
            <person name="Ye R.Z."/>
            <person name="Que T.C."/>
            <person name="Du C.H."/>
            <person name="Zhou Y.H."/>
            <person name="Cheng J.X."/>
            <person name="Dai P.F."/>
            <person name="Guo W.B."/>
            <person name="Han X.H."/>
            <person name="Huang E.J."/>
            <person name="Li L.F."/>
            <person name="Wei W."/>
            <person name="Gao Y.C."/>
            <person name="Liu J.Z."/>
            <person name="Shao H.Z."/>
            <person name="Wang X."/>
            <person name="Wang C.C."/>
            <person name="Yang T.C."/>
            <person name="Huo Q.B."/>
            <person name="Li W."/>
            <person name="Chen H.Y."/>
            <person name="Chen S.E."/>
            <person name="Zhou L.G."/>
            <person name="Ni X.B."/>
            <person name="Tian J.H."/>
            <person name="Sheng Y."/>
            <person name="Liu T."/>
            <person name="Pan Y.S."/>
            <person name="Xia L.Y."/>
            <person name="Li J."/>
            <person name="Zhao F."/>
            <person name="Cao W.C."/>
        </authorList>
    </citation>
    <scope>NUCLEOTIDE SEQUENCE [LARGE SCALE GENOMIC DNA]</scope>
    <source>
        <strain evidence="2">HaeL-2018</strain>
    </source>
</reference>
<feature type="compositionally biased region" description="Low complexity" evidence="1">
    <location>
        <begin position="190"/>
        <end position="201"/>
    </location>
</feature>
<feature type="compositionally biased region" description="Basic and acidic residues" evidence="1">
    <location>
        <begin position="323"/>
        <end position="343"/>
    </location>
</feature>
<dbReference type="AlphaFoldDB" id="A0A9J6G6P6"/>
<name>A0A9J6G6P6_HAELO</name>
<proteinExistence type="predicted"/>
<gene>
    <name evidence="2" type="ORF">HPB48_006705</name>
</gene>
<feature type="compositionally biased region" description="Basic and acidic residues" evidence="1">
    <location>
        <begin position="1"/>
        <end position="10"/>
    </location>
</feature>
<feature type="region of interest" description="Disordered" evidence="1">
    <location>
        <begin position="443"/>
        <end position="483"/>
    </location>
</feature>
<feature type="region of interest" description="Disordered" evidence="1">
    <location>
        <begin position="175"/>
        <end position="203"/>
    </location>
</feature>
<comment type="caution">
    <text evidence="2">The sequence shown here is derived from an EMBL/GenBank/DDBJ whole genome shotgun (WGS) entry which is preliminary data.</text>
</comment>
<dbReference type="Proteomes" id="UP000821853">
    <property type="component" value="Chromosome 3"/>
</dbReference>
<feature type="region of interest" description="Disordered" evidence="1">
    <location>
        <begin position="1"/>
        <end position="131"/>
    </location>
</feature>
<evidence type="ECO:0000313" key="2">
    <source>
        <dbReference type="EMBL" id="KAH9370377.1"/>
    </source>
</evidence>
<keyword evidence="3" id="KW-1185">Reference proteome</keyword>